<feature type="transmembrane region" description="Helical" evidence="2">
    <location>
        <begin position="45"/>
        <end position="71"/>
    </location>
</feature>
<evidence type="ECO:0000313" key="4">
    <source>
        <dbReference type="Proteomes" id="UP000606172"/>
    </source>
</evidence>
<gene>
    <name evidence="3" type="ORF">Ssi02_72370</name>
</gene>
<keyword evidence="4" id="KW-1185">Reference proteome</keyword>
<dbReference type="EMBL" id="BOOW01000053">
    <property type="protein sequence ID" value="GII97006.1"/>
    <property type="molecule type" value="Genomic_DNA"/>
</dbReference>
<accession>A0A919VAZ0</accession>
<keyword evidence="2" id="KW-1133">Transmembrane helix</keyword>
<reference evidence="3" key="1">
    <citation type="submission" date="2021-01" db="EMBL/GenBank/DDBJ databases">
        <title>Whole genome shotgun sequence of Sinosporangium siamense NBRC 109515.</title>
        <authorList>
            <person name="Komaki H."/>
            <person name="Tamura T."/>
        </authorList>
    </citation>
    <scope>NUCLEOTIDE SEQUENCE</scope>
    <source>
        <strain evidence="3">NBRC 109515</strain>
    </source>
</reference>
<name>A0A919VAZ0_9ACTN</name>
<keyword evidence="2" id="KW-0472">Membrane</keyword>
<proteinExistence type="predicted"/>
<feature type="transmembrane region" description="Helical" evidence="2">
    <location>
        <begin position="91"/>
        <end position="111"/>
    </location>
</feature>
<feature type="region of interest" description="Disordered" evidence="1">
    <location>
        <begin position="174"/>
        <end position="225"/>
    </location>
</feature>
<dbReference type="AlphaFoldDB" id="A0A919VAZ0"/>
<evidence type="ECO:0000256" key="1">
    <source>
        <dbReference type="SAM" id="MobiDB-lite"/>
    </source>
</evidence>
<keyword evidence="2" id="KW-0812">Transmembrane</keyword>
<organism evidence="3 4">
    <name type="scientific">Sinosporangium siamense</name>
    <dbReference type="NCBI Taxonomy" id="1367973"/>
    <lineage>
        <taxon>Bacteria</taxon>
        <taxon>Bacillati</taxon>
        <taxon>Actinomycetota</taxon>
        <taxon>Actinomycetes</taxon>
        <taxon>Streptosporangiales</taxon>
        <taxon>Streptosporangiaceae</taxon>
        <taxon>Sinosporangium</taxon>
    </lineage>
</organism>
<evidence type="ECO:0000256" key="2">
    <source>
        <dbReference type="SAM" id="Phobius"/>
    </source>
</evidence>
<evidence type="ECO:0000313" key="3">
    <source>
        <dbReference type="EMBL" id="GII97006.1"/>
    </source>
</evidence>
<sequence>MFRPQGRGTPLGLSLAAGFTVVVMATALASVVFQGVDSTGRTAVMVLTVGMFAATGVSALAALATGVIAWLFTTGFLVNTAGELSLSASDALRLVALVCIAAAGAAASALFRQPLHEVDPTQENDDPHRLGLRVVPGGEVRNRTVGDTGPVITSDPLRHPGIVDLAEARVRMQGLAKVPTPRRTLDLPAAPGPDPESPRKGKAGPERRTPPGRGGVPGMRTKRSD</sequence>
<protein>
    <submittedName>
        <fullName evidence="3">Uncharacterized protein</fullName>
    </submittedName>
</protein>
<comment type="caution">
    <text evidence="3">The sequence shown here is derived from an EMBL/GenBank/DDBJ whole genome shotgun (WGS) entry which is preliminary data.</text>
</comment>
<feature type="compositionally biased region" description="Basic and acidic residues" evidence="1">
    <location>
        <begin position="196"/>
        <end position="209"/>
    </location>
</feature>
<feature type="transmembrane region" description="Helical" evidence="2">
    <location>
        <begin position="12"/>
        <end position="33"/>
    </location>
</feature>
<dbReference type="Proteomes" id="UP000606172">
    <property type="component" value="Unassembled WGS sequence"/>
</dbReference>